<gene>
    <name evidence="5" type="ORF">Prum_002880</name>
</gene>
<dbReference type="AlphaFoldDB" id="A0A6V8KXU8"/>
<dbReference type="InterPro" id="IPR019775">
    <property type="entry name" value="WD40_repeat_CS"/>
</dbReference>
<evidence type="ECO:0000313" key="6">
    <source>
        <dbReference type="Proteomes" id="UP000482960"/>
    </source>
</evidence>
<feature type="compositionally biased region" description="Basic and acidic residues" evidence="4">
    <location>
        <begin position="71"/>
        <end position="85"/>
    </location>
</feature>
<name>A0A6V8KXU8_9ACTN</name>
<feature type="repeat" description="WD" evidence="3">
    <location>
        <begin position="1"/>
        <end position="30"/>
    </location>
</feature>
<comment type="caution">
    <text evidence="5">The sequence shown here is derived from an EMBL/GenBank/DDBJ whole genome shotgun (WGS) entry which is preliminary data.</text>
</comment>
<evidence type="ECO:0000256" key="4">
    <source>
        <dbReference type="SAM" id="MobiDB-lite"/>
    </source>
</evidence>
<dbReference type="PROSITE" id="PS50082">
    <property type="entry name" value="WD_REPEATS_2"/>
    <property type="match status" value="1"/>
</dbReference>
<feature type="region of interest" description="Disordered" evidence="4">
    <location>
        <begin position="71"/>
        <end position="111"/>
    </location>
</feature>
<keyword evidence="2" id="KW-0677">Repeat</keyword>
<dbReference type="Gene3D" id="2.130.10.10">
    <property type="entry name" value="YVTN repeat-like/Quinoprotein amine dehydrogenase"/>
    <property type="match status" value="1"/>
</dbReference>
<accession>A0A6V8KXU8</accession>
<dbReference type="PROSITE" id="PS00678">
    <property type="entry name" value="WD_REPEATS_1"/>
    <property type="match status" value="1"/>
</dbReference>
<keyword evidence="6" id="KW-1185">Reference proteome</keyword>
<dbReference type="Proteomes" id="UP000482960">
    <property type="component" value="Unassembled WGS sequence"/>
</dbReference>
<keyword evidence="1 3" id="KW-0853">WD repeat</keyword>
<sequence>MLALAVRPDPTGSPLILSAGVDRTVRIWDLTGACRQVVPVGTMAQSVSWTNHGLAIAGDEGLALVSIRQPKELSEREHDARDVDLRGGPVGDSGGEPSAVASVRATRPRTG</sequence>
<evidence type="ECO:0000256" key="1">
    <source>
        <dbReference type="ARBA" id="ARBA00022574"/>
    </source>
</evidence>
<proteinExistence type="predicted"/>
<evidence type="ECO:0000313" key="5">
    <source>
        <dbReference type="EMBL" id="GFJ86646.1"/>
    </source>
</evidence>
<dbReference type="EMBL" id="BLPG01000001">
    <property type="protein sequence ID" value="GFJ86646.1"/>
    <property type="molecule type" value="Genomic_DNA"/>
</dbReference>
<protein>
    <submittedName>
        <fullName evidence="5">Uncharacterized protein</fullName>
    </submittedName>
</protein>
<evidence type="ECO:0000256" key="3">
    <source>
        <dbReference type="PROSITE-ProRule" id="PRU00221"/>
    </source>
</evidence>
<dbReference type="InterPro" id="IPR001680">
    <property type="entry name" value="WD40_rpt"/>
</dbReference>
<dbReference type="InterPro" id="IPR015943">
    <property type="entry name" value="WD40/YVTN_repeat-like_dom_sf"/>
</dbReference>
<dbReference type="SUPFAM" id="SSF63829">
    <property type="entry name" value="Calcium-dependent phosphotriesterase"/>
    <property type="match status" value="1"/>
</dbReference>
<organism evidence="5 6">
    <name type="scientific">Phytohabitans rumicis</name>
    <dbReference type="NCBI Taxonomy" id="1076125"/>
    <lineage>
        <taxon>Bacteria</taxon>
        <taxon>Bacillati</taxon>
        <taxon>Actinomycetota</taxon>
        <taxon>Actinomycetes</taxon>
        <taxon>Micromonosporales</taxon>
        <taxon>Micromonosporaceae</taxon>
    </lineage>
</organism>
<reference evidence="5 6" key="1">
    <citation type="submission" date="2020-03" db="EMBL/GenBank/DDBJ databases">
        <title>Whole genome shotgun sequence of Phytohabitans rumicis NBRC 108638.</title>
        <authorList>
            <person name="Komaki H."/>
            <person name="Tamura T."/>
        </authorList>
    </citation>
    <scope>NUCLEOTIDE SEQUENCE [LARGE SCALE GENOMIC DNA]</scope>
    <source>
        <strain evidence="5 6">NBRC 108638</strain>
    </source>
</reference>
<reference evidence="5 6" key="2">
    <citation type="submission" date="2020-03" db="EMBL/GenBank/DDBJ databases">
        <authorList>
            <person name="Ichikawa N."/>
            <person name="Kimura A."/>
            <person name="Kitahashi Y."/>
            <person name="Uohara A."/>
        </authorList>
    </citation>
    <scope>NUCLEOTIDE SEQUENCE [LARGE SCALE GENOMIC DNA]</scope>
    <source>
        <strain evidence="5 6">NBRC 108638</strain>
    </source>
</reference>
<evidence type="ECO:0000256" key="2">
    <source>
        <dbReference type="ARBA" id="ARBA00022737"/>
    </source>
</evidence>